<proteinExistence type="predicted"/>
<dbReference type="InterPro" id="IPR032914">
    <property type="entry name" value="Vam6/VPS39/TRAP1"/>
</dbReference>
<dbReference type="Pfam" id="PF00780">
    <property type="entry name" value="CNH"/>
    <property type="match status" value="1"/>
</dbReference>
<feature type="compositionally biased region" description="Basic and acidic residues" evidence="1">
    <location>
        <begin position="988"/>
        <end position="1009"/>
    </location>
</feature>
<dbReference type="GO" id="GO:0016020">
    <property type="term" value="C:membrane"/>
    <property type="evidence" value="ECO:0000318"/>
    <property type="project" value="GO_Central"/>
</dbReference>
<dbReference type="STRING" id="105231.A0A1Y1ILN8"/>
<name>A0A1Y1ILN8_KLENI</name>
<dbReference type="PROSITE" id="PS50219">
    <property type="entry name" value="CNH"/>
    <property type="match status" value="1"/>
</dbReference>
<feature type="region of interest" description="Disordered" evidence="1">
    <location>
        <begin position="721"/>
        <end position="767"/>
    </location>
</feature>
<dbReference type="Pfam" id="PF10367">
    <property type="entry name" value="zf-Vps39_C"/>
    <property type="match status" value="1"/>
</dbReference>
<feature type="compositionally biased region" description="Low complexity" evidence="1">
    <location>
        <begin position="789"/>
        <end position="798"/>
    </location>
</feature>
<feature type="compositionally biased region" description="Polar residues" evidence="1">
    <location>
        <begin position="1025"/>
        <end position="1036"/>
    </location>
</feature>
<dbReference type="InterPro" id="IPR019452">
    <property type="entry name" value="VPS39/TGF_beta_rcpt-assoc_1"/>
</dbReference>
<dbReference type="AlphaFoldDB" id="A0A1Y1ILN8"/>
<dbReference type="InterPro" id="IPR001180">
    <property type="entry name" value="CNH_dom"/>
</dbReference>
<feature type="compositionally biased region" description="Low complexity" evidence="1">
    <location>
        <begin position="807"/>
        <end position="817"/>
    </location>
</feature>
<dbReference type="EMBL" id="DF237786">
    <property type="protein sequence ID" value="GAQ91704.1"/>
    <property type="molecule type" value="Genomic_DNA"/>
</dbReference>
<organism evidence="3 4">
    <name type="scientific">Klebsormidium nitens</name>
    <name type="common">Green alga</name>
    <name type="synonym">Ulothrix nitens</name>
    <dbReference type="NCBI Taxonomy" id="105231"/>
    <lineage>
        <taxon>Eukaryota</taxon>
        <taxon>Viridiplantae</taxon>
        <taxon>Streptophyta</taxon>
        <taxon>Klebsormidiophyceae</taxon>
        <taxon>Klebsormidiales</taxon>
        <taxon>Klebsormidiaceae</taxon>
        <taxon>Klebsormidium</taxon>
    </lineage>
</organism>
<protein>
    <submittedName>
        <fullName evidence="3">Vacuolar sorting protein</fullName>
    </submittedName>
</protein>
<dbReference type="PANTHER" id="PTHR12894">
    <property type="entry name" value="CNH DOMAIN CONTAINING"/>
    <property type="match status" value="1"/>
</dbReference>
<feature type="compositionally biased region" description="Basic and acidic residues" evidence="1">
    <location>
        <begin position="721"/>
        <end position="737"/>
    </location>
</feature>
<dbReference type="PANTHER" id="PTHR12894:SF43">
    <property type="entry name" value="VACUOLAR SORTING PROTEIN 3"/>
    <property type="match status" value="1"/>
</dbReference>
<feature type="region of interest" description="Disordered" evidence="1">
    <location>
        <begin position="208"/>
        <end position="230"/>
    </location>
</feature>
<feature type="compositionally biased region" description="Polar residues" evidence="1">
    <location>
        <begin position="73"/>
        <end position="92"/>
    </location>
</feature>
<dbReference type="Pfam" id="PF10366">
    <property type="entry name" value="Vps39_1"/>
    <property type="match status" value="1"/>
</dbReference>
<keyword evidence="4" id="KW-1185">Reference proteome</keyword>
<evidence type="ECO:0000256" key="1">
    <source>
        <dbReference type="SAM" id="MobiDB-lite"/>
    </source>
</evidence>
<dbReference type="OMA" id="QCLECYD"/>
<dbReference type="GO" id="GO:0034058">
    <property type="term" value="P:endosomal vesicle fusion"/>
    <property type="evidence" value="ECO:0000318"/>
    <property type="project" value="GO_Central"/>
</dbReference>
<feature type="compositionally biased region" description="Basic and acidic residues" evidence="1">
    <location>
        <begin position="214"/>
        <end position="230"/>
    </location>
</feature>
<dbReference type="GO" id="GO:0005737">
    <property type="term" value="C:cytoplasm"/>
    <property type="evidence" value="ECO:0000318"/>
    <property type="project" value="GO_Central"/>
</dbReference>
<sequence length="1273" mass="136067">MRPNGGARRAGPVRTPFQLVSLGDLSKQGLAPRVESLAVSVDSKELVASIYIGTSDGQVLLFSLALQGGGSSRAGSPTPSTAPSLSNPSTPQSLSSVTSVEEPPSPAFLVASHKLGKTPVDSLCELPAANQIAALCEGHVTLLGKKALDAPVHMAAVQGGALMACDLSPLEESDDLGWLRSMPGDDPEGGEAARVALKSQRRKGLQRLFGGKQRVSDSRTDVSSDDSRQDPVEIRKLQRLVVGTRRKLLIFGVPTERDSDHPVVLLREIVTPEPALRLAWYGPTMILGTRGGYVLMDLRKGEGGNLLFSLPSDSSRPPLLKPLTNVNGAPGELVLFADNLGIVVNPGGQPTGASYLLKAPPETVGHTAKYLLAVAEGQLDVVRRKGGVIVQNLALGGKRGAVLGPSVAADDSGGRCTVVASNARLWWAQPTPLEEQAKELLRQREIDEGVALIEEAVPASSDASLPSLLATVHAEAGFIQFNELHFDSAIDHFLRSSTFEAPELFPFFPTYTAKWRSIVPRKRYWGLHPPPQAIKKVVDNGLFQRQNTLGRLQIGPDSEPTTDPAALIKDAKRSVTRYLATVRSRRQPIPTPSVNAPPAASAAKTSRRGVSMLTLNERGSQGAGVNAPFGGVNALEAQGVDTLLVRLYADVGEVAALEALAREAHACVLDEVEGPLRAAGRFHALALLLETGGQLSRALSVWEALVEGGVQEAEAPMGAVAEEKGRASEESARKEGPGEVVETGESSATAEALREEEAGGLDEEGDFEGPRLLAQVASLSTREFGSFRSSSFRSTVGSPRGTEPMSPRRSSSLFSSGRGTGVRGIPLRSRLSGQAAVGAENAARVLKRTSDMGLVLEHGRWLVRLDPELALAAFTAEERGAPLPADQVLALLRQEDARIWRAYLHWVVEEQGTQDSRLHTELAIALAQAALAKMAETGTDGAESSETEWGRVEGSESGVGLVDDFREGLTEDTGASVSGSPIGGGRKFKNDDTEGNRGTESEARARDVSLEQLSGNGREKKVTSAGAQKTVVSGRSGSAKARDGVGTVSDVRRQLQAFLDESDNYEIGAVLDKIRGSELWREQVILYRRGGDHVAALKVLALKLGDVEGAEQYCAHHGGPDSYANLLEMYLHPGDGRTPMHAAAVRLLHCHGAALDPLKVLEALPPDMPLAAAAETIARLLRERVHRHRQGQIVHHLTRKANFDARLARVQERVRCVELTDERACWACHARIGTKLCALYPNNVLVCYKCLRKAGEHVCPVTGTDFRVMNEER</sequence>
<feature type="region of interest" description="Disordered" evidence="1">
    <location>
        <begin position="789"/>
        <end position="820"/>
    </location>
</feature>
<dbReference type="Proteomes" id="UP000054558">
    <property type="component" value="Unassembled WGS sequence"/>
</dbReference>
<feature type="domain" description="CNH" evidence="2">
    <location>
        <begin position="35"/>
        <end position="408"/>
    </location>
</feature>
<feature type="compositionally biased region" description="Low complexity" evidence="1">
    <location>
        <begin position="93"/>
        <end position="102"/>
    </location>
</feature>
<accession>A0A1Y1ILN8</accession>
<reference evidence="3 4" key="1">
    <citation type="journal article" date="2014" name="Nat. Commun.">
        <title>Klebsormidium flaccidum genome reveals primary factors for plant terrestrial adaptation.</title>
        <authorList>
            <person name="Hori K."/>
            <person name="Maruyama F."/>
            <person name="Fujisawa T."/>
            <person name="Togashi T."/>
            <person name="Yamamoto N."/>
            <person name="Seo M."/>
            <person name="Sato S."/>
            <person name="Yamada T."/>
            <person name="Mori H."/>
            <person name="Tajima N."/>
            <person name="Moriyama T."/>
            <person name="Ikeuchi M."/>
            <person name="Watanabe M."/>
            <person name="Wada H."/>
            <person name="Kobayashi K."/>
            <person name="Saito M."/>
            <person name="Masuda T."/>
            <person name="Sasaki-Sekimoto Y."/>
            <person name="Mashiguchi K."/>
            <person name="Awai K."/>
            <person name="Shimojima M."/>
            <person name="Masuda S."/>
            <person name="Iwai M."/>
            <person name="Nobusawa T."/>
            <person name="Narise T."/>
            <person name="Kondo S."/>
            <person name="Saito H."/>
            <person name="Sato R."/>
            <person name="Murakawa M."/>
            <person name="Ihara Y."/>
            <person name="Oshima-Yamada Y."/>
            <person name="Ohtaka K."/>
            <person name="Satoh M."/>
            <person name="Sonobe K."/>
            <person name="Ishii M."/>
            <person name="Ohtani R."/>
            <person name="Kanamori-Sato M."/>
            <person name="Honoki R."/>
            <person name="Miyazaki D."/>
            <person name="Mochizuki H."/>
            <person name="Umetsu J."/>
            <person name="Higashi K."/>
            <person name="Shibata D."/>
            <person name="Kamiya Y."/>
            <person name="Sato N."/>
            <person name="Nakamura Y."/>
            <person name="Tabata S."/>
            <person name="Ida S."/>
            <person name="Kurokawa K."/>
            <person name="Ohta H."/>
        </authorList>
    </citation>
    <scope>NUCLEOTIDE SEQUENCE [LARGE SCALE GENOMIC DNA]</scope>
    <source>
        <strain evidence="3 4">NIES-2285</strain>
    </source>
</reference>
<feature type="region of interest" description="Disordered" evidence="1">
    <location>
        <begin position="71"/>
        <end position="102"/>
    </location>
</feature>
<evidence type="ECO:0000259" key="2">
    <source>
        <dbReference type="PROSITE" id="PS50219"/>
    </source>
</evidence>
<evidence type="ECO:0000313" key="3">
    <source>
        <dbReference type="EMBL" id="GAQ91704.1"/>
    </source>
</evidence>
<feature type="region of interest" description="Disordered" evidence="1">
    <location>
        <begin position="936"/>
        <end position="1045"/>
    </location>
</feature>
<gene>
    <name evidence="3" type="ORF">KFL_008370010</name>
</gene>
<dbReference type="InterPro" id="IPR019453">
    <property type="entry name" value="VPS39/TGFA1_Znf"/>
</dbReference>
<feature type="compositionally biased region" description="Low complexity" evidence="1">
    <location>
        <begin position="592"/>
        <end position="603"/>
    </location>
</feature>
<feature type="compositionally biased region" description="Acidic residues" evidence="1">
    <location>
        <begin position="758"/>
        <end position="767"/>
    </location>
</feature>
<evidence type="ECO:0000313" key="4">
    <source>
        <dbReference type="Proteomes" id="UP000054558"/>
    </source>
</evidence>
<feature type="region of interest" description="Disordered" evidence="1">
    <location>
        <begin position="587"/>
        <end position="608"/>
    </location>
</feature>
<dbReference type="OrthoDB" id="10258882at2759"/>
<dbReference type="GO" id="GO:0006914">
    <property type="term" value="P:autophagy"/>
    <property type="evidence" value="ECO:0000318"/>
    <property type="project" value="GO_Central"/>
</dbReference>